<proteinExistence type="predicted"/>
<keyword evidence="2" id="KW-0378">Hydrolase</keyword>
<name>A0A0F3M8U8_ORITS</name>
<keyword evidence="4" id="KW-0067">ATP-binding</keyword>
<dbReference type="GO" id="GO:0043138">
    <property type="term" value="F:3'-5' DNA helicase activity"/>
    <property type="evidence" value="ECO:0007669"/>
    <property type="project" value="TreeGrafter"/>
</dbReference>
<dbReference type="Proteomes" id="UP000033769">
    <property type="component" value="Unassembled WGS sequence"/>
</dbReference>
<dbReference type="SUPFAM" id="SSF52540">
    <property type="entry name" value="P-loop containing nucleoside triphosphate hydrolases"/>
    <property type="match status" value="1"/>
</dbReference>
<dbReference type="InterPro" id="IPR027417">
    <property type="entry name" value="P-loop_NTPase"/>
</dbReference>
<accession>A0A0F3M8U8</accession>
<keyword evidence="1" id="KW-0547">Nucleotide-binding</keyword>
<organism evidence="7 8">
    <name type="scientific">Orientia tsutsugamushi str. Gilliam</name>
    <dbReference type="NCBI Taxonomy" id="1359184"/>
    <lineage>
        <taxon>Bacteria</taxon>
        <taxon>Pseudomonadati</taxon>
        <taxon>Pseudomonadota</taxon>
        <taxon>Alphaproteobacteria</taxon>
        <taxon>Rickettsiales</taxon>
        <taxon>Rickettsiaceae</taxon>
        <taxon>Rickettsieae</taxon>
        <taxon>Orientia</taxon>
    </lineage>
</organism>
<feature type="domain" description="UvrD-like helicase C-terminal" evidence="6">
    <location>
        <begin position="9"/>
        <end position="79"/>
    </location>
</feature>
<evidence type="ECO:0000313" key="7">
    <source>
        <dbReference type="EMBL" id="KJV52150.1"/>
    </source>
</evidence>
<sequence>MERDNGINAKDNSVVSLMTLHASKGLEFDVVFLPGWEEGVFPHQKSLIVEDQRALEEERRIAYVGITRAKQSLYISYTDQRRIFNEFVKLQPSRFLLDIPDSISLSTTSMIHYSSAANNNYFQKLSSAAVPNSQSKASSKFFTGAKVLHKQFGQGTVIRIMNDNIEVAFYVGGIKTIKQQFLIIKK</sequence>
<evidence type="ECO:0000313" key="8">
    <source>
        <dbReference type="Proteomes" id="UP000033769"/>
    </source>
</evidence>
<dbReference type="GO" id="GO:0033202">
    <property type="term" value="C:DNA helicase complex"/>
    <property type="evidence" value="ECO:0007669"/>
    <property type="project" value="TreeGrafter"/>
</dbReference>
<dbReference type="Gene3D" id="3.40.50.300">
    <property type="entry name" value="P-loop containing nucleotide triphosphate hydrolases"/>
    <property type="match status" value="1"/>
</dbReference>
<evidence type="ECO:0000256" key="2">
    <source>
        <dbReference type="ARBA" id="ARBA00022801"/>
    </source>
</evidence>
<evidence type="ECO:0000259" key="6">
    <source>
        <dbReference type="Pfam" id="PF13361"/>
    </source>
</evidence>
<dbReference type="PANTHER" id="PTHR11070:SF2">
    <property type="entry name" value="ATP-DEPENDENT DNA HELICASE SRS2"/>
    <property type="match status" value="1"/>
</dbReference>
<keyword evidence="3 7" id="KW-0347">Helicase</keyword>
<dbReference type="GO" id="GO:0003677">
    <property type="term" value="F:DNA binding"/>
    <property type="evidence" value="ECO:0007669"/>
    <property type="project" value="InterPro"/>
</dbReference>
<dbReference type="GO" id="GO:0005524">
    <property type="term" value="F:ATP binding"/>
    <property type="evidence" value="ECO:0007669"/>
    <property type="project" value="UniProtKB-KW"/>
</dbReference>
<reference evidence="7 8" key="1">
    <citation type="submission" date="2015-02" db="EMBL/GenBank/DDBJ databases">
        <title>Genome Sequencing of Rickettsiales.</title>
        <authorList>
            <person name="Daugherty S.C."/>
            <person name="Su Q."/>
            <person name="Abolude K."/>
            <person name="Beier-Sexton M."/>
            <person name="Carlyon J.A."/>
            <person name="Carter R."/>
            <person name="Day N.P."/>
            <person name="Dumler S.J."/>
            <person name="Dyachenko V."/>
            <person name="Godinez A."/>
            <person name="Kurtti T.J."/>
            <person name="Lichay M."/>
            <person name="Mullins K.E."/>
            <person name="Ott S."/>
            <person name="Pappas-Brown V."/>
            <person name="Paris D.H."/>
            <person name="Patel P."/>
            <person name="Richards A.L."/>
            <person name="Sadzewicz L."/>
            <person name="Sears K."/>
            <person name="Seidman D."/>
            <person name="Sengamalay N."/>
            <person name="Stenos J."/>
            <person name="Tallon L.J."/>
            <person name="Vincent G."/>
            <person name="Fraser C.M."/>
            <person name="Munderloh U."/>
            <person name="Dunning-Hotopp J.C."/>
        </authorList>
    </citation>
    <scope>NUCLEOTIDE SEQUENCE [LARGE SCALE GENOMIC DNA]</scope>
    <source>
        <strain evidence="7 8">Gilliam</strain>
    </source>
</reference>
<evidence type="ECO:0000256" key="3">
    <source>
        <dbReference type="ARBA" id="ARBA00022806"/>
    </source>
</evidence>
<dbReference type="PATRIC" id="fig|1359184.3.peg.1260"/>
<dbReference type="InterPro" id="IPR014017">
    <property type="entry name" value="DNA_helicase_UvrD-like_C"/>
</dbReference>
<comment type="caution">
    <text evidence="7">The sequence shown here is derived from an EMBL/GenBank/DDBJ whole genome shotgun (WGS) entry which is preliminary data.</text>
</comment>
<dbReference type="Pfam" id="PF13361">
    <property type="entry name" value="UvrD_C"/>
    <property type="match status" value="1"/>
</dbReference>
<dbReference type="EMBL" id="LANO01000029">
    <property type="protein sequence ID" value="KJV52150.1"/>
    <property type="molecule type" value="Genomic_DNA"/>
</dbReference>
<dbReference type="GO" id="GO:0016787">
    <property type="term" value="F:hydrolase activity"/>
    <property type="evidence" value="ECO:0007669"/>
    <property type="project" value="UniProtKB-KW"/>
</dbReference>
<gene>
    <name evidence="7" type="ORF">OTSGILL_1707</name>
</gene>
<evidence type="ECO:0000256" key="5">
    <source>
        <dbReference type="ARBA" id="ARBA00034923"/>
    </source>
</evidence>
<dbReference type="PANTHER" id="PTHR11070">
    <property type="entry name" value="UVRD / RECB / PCRA DNA HELICASE FAMILY MEMBER"/>
    <property type="match status" value="1"/>
</dbReference>
<dbReference type="CDD" id="cd18807">
    <property type="entry name" value="SF1_C_UvrD"/>
    <property type="match status" value="1"/>
</dbReference>
<dbReference type="GO" id="GO:0000725">
    <property type="term" value="P:recombinational repair"/>
    <property type="evidence" value="ECO:0007669"/>
    <property type="project" value="TreeGrafter"/>
</dbReference>
<dbReference type="AlphaFoldDB" id="A0A0F3M8U8"/>
<dbReference type="GO" id="GO:0005829">
    <property type="term" value="C:cytosol"/>
    <property type="evidence" value="ECO:0007669"/>
    <property type="project" value="TreeGrafter"/>
</dbReference>
<evidence type="ECO:0000256" key="4">
    <source>
        <dbReference type="ARBA" id="ARBA00022840"/>
    </source>
</evidence>
<protein>
    <recommendedName>
        <fullName evidence="5">DNA 3'-5' helicase II</fullName>
    </recommendedName>
</protein>
<dbReference type="InterPro" id="IPR000212">
    <property type="entry name" value="DNA_helicase_UvrD/REP"/>
</dbReference>
<evidence type="ECO:0000256" key="1">
    <source>
        <dbReference type="ARBA" id="ARBA00022741"/>
    </source>
</evidence>